<dbReference type="KEGG" id="halg:HUG10_15205"/>
<dbReference type="GeneID" id="56030208"/>
<keyword evidence="1" id="KW-0812">Transmembrane</keyword>
<reference evidence="2 3" key="1">
    <citation type="submission" date="2020-07" db="EMBL/GenBank/DDBJ databases">
        <title>Gai3-2, isolated from salt lake.</title>
        <authorList>
            <person name="Cui H."/>
            <person name="Shi X."/>
        </authorList>
    </citation>
    <scope>NUCLEOTIDE SEQUENCE [LARGE SCALE GENOMIC DNA]</scope>
    <source>
        <strain evidence="2 3">Gai3-2</strain>
    </source>
</reference>
<accession>A0A7D5GMU2</accession>
<evidence type="ECO:0000313" key="2">
    <source>
        <dbReference type="EMBL" id="QLG28804.1"/>
    </source>
</evidence>
<keyword evidence="3" id="KW-1185">Reference proteome</keyword>
<dbReference type="RefSeq" id="WP_179170378.1">
    <property type="nucleotide sequence ID" value="NZ_CP058529.1"/>
</dbReference>
<proteinExistence type="predicted"/>
<dbReference type="Proteomes" id="UP000509750">
    <property type="component" value="Chromosome"/>
</dbReference>
<dbReference type="AlphaFoldDB" id="A0A7D5GMU2"/>
<feature type="transmembrane region" description="Helical" evidence="1">
    <location>
        <begin position="31"/>
        <end position="54"/>
    </location>
</feature>
<protein>
    <submittedName>
        <fullName evidence="2">Uncharacterized protein</fullName>
    </submittedName>
</protein>
<keyword evidence="1" id="KW-0472">Membrane</keyword>
<sequence length="64" mass="6780">MPRIVQAVAFFALLAVGYLAVAPVRGGAELLGVLLSGAIIAATIVYVLPWVFGLETRPARDKRT</sequence>
<evidence type="ECO:0000256" key="1">
    <source>
        <dbReference type="SAM" id="Phobius"/>
    </source>
</evidence>
<gene>
    <name evidence="2" type="ORF">HUG10_15205</name>
</gene>
<keyword evidence="1" id="KW-1133">Transmembrane helix</keyword>
<name>A0A7D5GMU2_9EURY</name>
<organism evidence="2 3">
    <name type="scientific">Halorarum halophilum</name>
    <dbReference type="NCBI Taxonomy" id="2743090"/>
    <lineage>
        <taxon>Archaea</taxon>
        <taxon>Methanobacteriati</taxon>
        <taxon>Methanobacteriota</taxon>
        <taxon>Stenosarchaea group</taxon>
        <taxon>Halobacteria</taxon>
        <taxon>Halobacteriales</taxon>
        <taxon>Haloferacaceae</taxon>
        <taxon>Halorarum</taxon>
    </lineage>
</organism>
<evidence type="ECO:0000313" key="3">
    <source>
        <dbReference type="Proteomes" id="UP000509750"/>
    </source>
</evidence>
<dbReference type="EMBL" id="CP058529">
    <property type="protein sequence ID" value="QLG28804.1"/>
    <property type="molecule type" value="Genomic_DNA"/>
</dbReference>